<name>A0A8B9FF95_9PSIT</name>
<dbReference type="InterPro" id="IPR007110">
    <property type="entry name" value="Ig-like_dom"/>
</dbReference>
<dbReference type="SUPFAM" id="SSF48726">
    <property type="entry name" value="Immunoglobulin"/>
    <property type="match status" value="1"/>
</dbReference>
<keyword evidence="6" id="KW-0472">Membrane</keyword>
<feature type="domain" description="Ig-like" evidence="11">
    <location>
        <begin position="108"/>
        <end position="174"/>
    </location>
</feature>
<proteinExistence type="predicted"/>
<evidence type="ECO:0000256" key="9">
    <source>
        <dbReference type="ARBA" id="ARBA00049937"/>
    </source>
</evidence>
<comment type="subcellular location">
    <subcellularLocation>
        <location evidence="1">Cell membrane</location>
        <topology evidence="1">Single-pass type I membrane protein</topology>
    </subcellularLocation>
</comment>
<evidence type="ECO:0000256" key="7">
    <source>
        <dbReference type="ARBA" id="ARBA00023157"/>
    </source>
</evidence>
<dbReference type="PANTHER" id="PTHR35670">
    <property type="entry name" value="TRANSMEMBRANE PROTEIN 81"/>
    <property type="match status" value="1"/>
</dbReference>
<keyword evidence="2" id="KW-1003">Cell membrane</keyword>
<evidence type="ECO:0000256" key="4">
    <source>
        <dbReference type="ARBA" id="ARBA00022729"/>
    </source>
</evidence>
<evidence type="ECO:0000256" key="3">
    <source>
        <dbReference type="ARBA" id="ARBA00022692"/>
    </source>
</evidence>
<reference evidence="12" key="2">
    <citation type="submission" date="2025-09" db="UniProtKB">
        <authorList>
            <consortium name="Ensembl"/>
        </authorList>
    </citation>
    <scope>IDENTIFICATION</scope>
</reference>
<evidence type="ECO:0000313" key="13">
    <source>
        <dbReference type="Proteomes" id="UP000694522"/>
    </source>
</evidence>
<dbReference type="AlphaFoldDB" id="A0A8B9FF95"/>
<dbReference type="Ensembl" id="ENSACOT00000009475.1">
    <property type="protein sequence ID" value="ENSACOP00000009160.1"/>
    <property type="gene ID" value="ENSACOG00000006415.1"/>
</dbReference>
<evidence type="ECO:0000256" key="6">
    <source>
        <dbReference type="ARBA" id="ARBA00023136"/>
    </source>
</evidence>
<sequence length="276" mass="30909">MTVVTHLIDNPNMEPLGNSHILGLFLCAFHVPLVASFEGVTIPAELKSIVAPVVVNTTLCSVTCGLGFKLEELCEVTPAGERKNCTVRRTGCLTSWVCGLLHFTLPVGQPFQLSCLTSDIVGNGSQAYSYTWRFAPGLITTKDVLFRPFRNLGPVVKFSPTKESDAGTYRCEVQVIKMFRVVKRVYFAIRVIHKDLVDLNFQKFLTWEQKLAASKVEESLETGVYEVQEEEPFWKGELFYQCLFCRVSLPAPEPKKSNMKITIHMSAHGQIMCVSH</sequence>
<keyword evidence="8" id="KW-0393">Immunoglobulin domain</keyword>
<dbReference type="InterPro" id="IPR036179">
    <property type="entry name" value="Ig-like_dom_sf"/>
</dbReference>
<dbReference type="PANTHER" id="PTHR35670:SF1">
    <property type="entry name" value="TRANSMEMBRANE PROTEIN 81"/>
    <property type="match status" value="1"/>
</dbReference>
<organism evidence="12 13">
    <name type="scientific">Amazona collaria</name>
    <name type="common">yellow-billed parrot</name>
    <dbReference type="NCBI Taxonomy" id="241587"/>
    <lineage>
        <taxon>Eukaryota</taxon>
        <taxon>Metazoa</taxon>
        <taxon>Chordata</taxon>
        <taxon>Craniata</taxon>
        <taxon>Vertebrata</taxon>
        <taxon>Euteleostomi</taxon>
        <taxon>Archelosauria</taxon>
        <taxon>Archosauria</taxon>
        <taxon>Dinosauria</taxon>
        <taxon>Saurischia</taxon>
        <taxon>Theropoda</taxon>
        <taxon>Coelurosauria</taxon>
        <taxon>Aves</taxon>
        <taxon>Neognathae</taxon>
        <taxon>Neoaves</taxon>
        <taxon>Telluraves</taxon>
        <taxon>Australaves</taxon>
        <taxon>Psittaciformes</taxon>
        <taxon>Psittacidae</taxon>
        <taxon>Amazona</taxon>
    </lineage>
</organism>
<dbReference type="InterPro" id="IPR039293">
    <property type="entry name" value="TMEM81"/>
</dbReference>
<evidence type="ECO:0000313" key="12">
    <source>
        <dbReference type="Ensembl" id="ENSACOP00000009160.1"/>
    </source>
</evidence>
<dbReference type="GO" id="GO:0005886">
    <property type="term" value="C:plasma membrane"/>
    <property type="evidence" value="ECO:0007669"/>
    <property type="project" value="UniProtKB-SubCell"/>
</dbReference>
<keyword evidence="4" id="KW-0732">Signal</keyword>
<dbReference type="Proteomes" id="UP000694522">
    <property type="component" value="Unplaced"/>
</dbReference>
<evidence type="ECO:0000256" key="8">
    <source>
        <dbReference type="ARBA" id="ARBA00023319"/>
    </source>
</evidence>
<keyword evidence="5" id="KW-1133">Transmembrane helix</keyword>
<keyword evidence="7" id="KW-1015">Disulfide bond</keyword>
<evidence type="ECO:0000256" key="1">
    <source>
        <dbReference type="ARBA" id="ARBA00004251"/>
    </source>
</evidence>
<protein>
    <recommendedName>
        <fullName evidence="10">Transmembrane protein 81</fullName>
    </recommendedName>
</protein>
<keyword evidence="13" id="KW-1185">Reference proteome</keyword>
<reference evidence="12" key="1">
    <citation type="submission" date="2025-08" db="UniProtKB">
        <authorList>
            <consortium name="Ensembl"/>
        </authorList>
    </citation>
    <scope>IDENTIFICATION</scope>
</reference>
<evidence type="ECO:0000256" key="2">
    <source>
        <dbReference type="ARBA" id="ARBA00022475"/>
    </source>
</evidence>
<keyword evidence="3" id="KW-0812">Transmembrane</keyword>
<accession>A0A8B9FF95</accession>
<comment type="function">
    <text evidence="9">Essential fertilization factor required for male fertility. Part of a conserved trimeric sperm complex with the essential fertilization factors IZUMO1 and SPACA6 which bridges sperm and oocyte membranes during fertilization by binding to IZUMO1R/JUNO on the oocyte.</text>
</comment>
<evidence type="ECO:0000256" key="10">
    <source>
        <dbReference type="ARBA" id="ARBA00050022"/>
    </source>
</evidence>
<evidence type="ECO:0000256" key="5">
    <source>
        <dbReference type="ARBA" id="ARBA00022989"/>
    </source>
</evidence>
<dbReference type="PROSITE" id="PS50835">
    <property type="entry name" value="IG_LIKE"/>
    <property type="match status" value="1"/>
</dbReference>
<dbReference type="CDD" id="cd00096">
    <property type="entry name" value="Ig"/>
    <property type="match status" value="1"/>
</dbReference>
<evidence type="ECO:0000259" key="11">
    <source>
        <dbReference type="PROSITE" id="PS50835"/>
    </source>
</evidence>